<feature type="domain" description="Glutamine amidotransferase type-2" evidence="9">
    <location>
        <begin position="2"/>
        <end position="217"/>
    </location>
</feature>
<dbReference type="EMBL" id="JAUSUO010000009">
    <property type="protein sequence ID" value="MDQ0344445.1"/>
    <property type="molecule type" value="Genomic_DNA"/>
</dbReference>
<organism evidence="10 11">
    <name type="scientific">Lederbergia wuyishanensis</name>
    <dbReference type="NCBI Taxonomy" id="1347903"/>
    <lineage>
        <taxon>Bacteria</taxon>
        <taxon>Bacillati</taxon>
        <taxon>Bacillota</taxon>
        <taxon>Bacilli</taxon>
        <taxon>Bacillales</taxon>
        <taxon>Bacillaceae</taxon>
        <taxon>Lederbergia</taxon>
    </lineage>
</organism>
<dbReference type="InterPro" id="IPR001962">
    <property type="entry name" value="Asn_synthase"/>
</dbReference>
<evidence type="ECO:0000256" key="1">
    <source>
        <dbReference type="ARBA" id="ARBA00005187"/>
    </source>
</evidence>
<dbReference type="SUPFAM" id="SSF56235">
    <property type="entry name" value="N-terminal nucleophile aminohydrolases (Ntn hydrolases)"/>
    <property type="match status" value="1"/>
</dbReference>
<evidence type="ECO:0000256" key="5">
    <source>
        <dbReference type="ARBA" id="ARBA00022840"/>
    </source>
</evidence>
<comment type="pathway">
    <text evidence="1">Amino-acid biosynthesis; L-asparagine biosynthesis; L-asparagine from L-aspartate (L-Gln route): step 1/1.</text>
</comment>
<gene>
    <name evidence="10" type="ORF">J2S14_003288</name>
</gene>
<dbReference type="EC" id="6.3.5.4" evidence="3"/>
<evidence type="ECO:0000256" key="8">
    <source>
        <dbReference type="ARBA" id="ARBA00048741"/>
    </source>
</evidence>
<keyword evidence="7" id="KW-0315">Glutamine amidotransferase</keyword>
<comment type="similarity">
    <text evidence="2">Belongs to the asparagine synthetase family.</text>
</comment>
<comment type="catalytic activity">
    <reaction evidence="8">
        <text>L-aspartate + L-glutamine + ATP + H2O = L-asparagine + L-glutamate + AMP + diphosphate + H(+)</text>
        <dbReference type="Rhea" id="RHEA:12228"/>
        <dbReference type="ChEBI" id="CHEBI:15377"/>
        <dbReference type="ChEBI" id="CHEBI:15378"/>
        <dbReference type="ChEBI" id="CHEBI:29985"/>
        <dbReference type="ChEBI" id="CHEBI:29991"/>
        <dbReference type="ChEBI" id="CHEBI:30616"/>
        <dbReference type="ChEBI" id="CHEBI:33019"/>
        <dbReference type="ChEBI" id="CHEBI:58048"/>
        <dbReference type="ChEBI" id="CHEBI:58359"/>
        <dbReference type="ChEBI" id="CHEBI:456215"/>
        <dbReference type="EC" id="6.3.5.4"/>
    </reaction>
</comment>
<keyword evidence="10" id="KW-0436">Ligase</keyword>
<dbReference type="Pfam" id="PF13537">
    <property type="entry name" value="GATase_7"/>
    <property type="match status" value="1"/>
</dbReference>
<dbReference type="Pfam" id="PF00733">
    <property type="entry name" value="Asn_synthase"/>
    <property type="match status" value="1"/>
</dbReference>
<dbReference type="InterPro" id="IPR051786">
    <property type="entry name" value="ASN_synthetase/amidase"/>
</dbReference>
<dbReference type="Proteomes" id="UP001232343">
    <property type="component" value="Unassembled WGS sequence"/>
</dbReference>
<dbReference type="InterPro" id="IPR006426">
    <property type="entry name" value="Asn_synth_AEB"/>
</dbReference>
<evidence type="ECO:0000256" key="6">
    <source>
        <dbReference type="ARBA" id="ARBA00022888"/>
    </source>
</evidence>
<dbReference type="Gene3D" id="3.60.20.10">
    <property type="entry name" value="Glutamine Phosphoribosylpyrophosphate, subunit 1, domain 1"/>
    <property type="match status" value="1"/>
</dbReference>
<dbReference type="InterPro" id="IPR029055">
    <property type="entry name" value="Ntn_hydrolases_N"/>
</dbReference>
<reference evidence="10 11" key="1">
    <citation type="submission" date="2023-07" db="EMBL/GenBank/DDBJ databases">
        <title>Genomic Encyclopedia of Type Strains, Phase IV (KMG-IV): sequencing the most valuable type-strain genomes for metagenomic binning, comparative biology and taxonomic classification.</title>
        <authorList>
            <person name="Goeker M."/>
        </authorList>
    </citation>
    <scope>NUCLEOTIDE SEQUENCE [LARGE SCALE GENOMIC DNA]</scope>
    <source>
        <strain evidence="10 11">DSM 27848</strain>
    </source>
</reference>
<evidence type="ECO:0000313" key="10">
    <source>
        <dbReference type="EMBL" id="MDQ0344445.1"/>
    </source>
</evidence>
<evidence type="ECO:0000256" key="4">
    <source>
        <dbReference type="ARBA" id="ARBA00022741"/>
    </source>
</evidence>
<evidence type="ECO:0000313" key="11">
    <source>
        <dbReference type="Proteomes" id="UP001232343"/>
    </source>
</evidence>
<protein>
    <recommendedName>
        <fullName evidence="3">asparagine synthase (glutamine-hydrolyzing)</fullName>
        <ecNumber evidence="3">6.3.5.4</ecNumber>
    </recommendedName>
</protein>
<evidence type="ECO:0000259" key="9">
    <source>
        <dbReference type="PROSITE" id="PS51278"/>
    </source>
</evidence>
<dbReference type="RefSeq" id="WP_244682705.1">
    <property type="nucleotide sequence ID" value="NZ_JALIRM010000012.1"/>
</dbReference>
<name>A0ABU0D7V0_9BACI</name>
<dbReference type="PANTHER" id="PTHR43284:SF1">
    <property type="entry name" value="ASPARAGINE SYNTHETASE"/>
    <property type="match status" value="1"/>
</dbReference>
<dbReference type="InterPro" id="IPR017932">
    <property type="entry name" value="GATase_2_dom"/>
</dbReference>
<dbReference type="CDD" id="cd00712">
    <property type="entry name" value="AsnB"/>
    <property type="match status" value="1"/>
</dbReference>
<dbReference type="GO" id="GO:0004066">
    <property type="term" value="F:asparagine synthase (glutamine-hydrolyzing) activity"/>
    <property type="evidence" value="ECO:0007669"/>
    <property type="project" value="UniProtKB-EC"/>
</dbReference>
<keyword evidence="6" id="KW-0028">Amino-acid biosynthesis</keyword>
<dbReference type="PANTHER" id="PTHR43284">
    <property type="entry name" value="ASPARAGINE SYNTHETASE (GLUTAMINE-HYDROLYZING)"/>
    <property type="match status" value="1"/>
</dbReference>
<comment type="caution">
    <text evidence="10">The sequence shown here is derived from an EMBL/GenBank/DDBJ whole genome shotgun (WGS) entry which is preliminary data.</text>
</comment>
<evidence type="ECO:0000256" key="3">
    <source>
        <dbReference type="ARBA" id="ARBA00012737"/>
    </source>
</evidence>
<evidence type="ECO:0000256" key="7">
    <source>
        <dbReference type="ARBA" id="ARBA00022962"/>
    </source>
</evidence>
<keyword evidence="11" id="KW-1185">Reference proteome</keyword>
<dbReference type="PROSITE" id="PS51278">
    <property type="entry name" value="GATASE_TYPE_2"/>
    <property type="match status" value="1"/>
</dbReference>
<dbReference type="PIRSF" id="PIRSF001589">
    <property type="entry name" value="Asn_synthetase_glu-h"/>
    <property type="match status" value="1"/>
</dbReference>
<accession>A0ABU0D7V0</accession>
<keyword evidence="5" id="KW-0067">ATP-binding</keyword>
<dbReference type="InterPro" id="IPR033738">
    <property type="entry name" value="AsnB_N"/>
</dbReference>
<proteinExistence type="inferred from homology"/>
<dbReference type="Gene3D" id="3.40.50.620">
    <property type="entry name" value="HUPs"/>
    <property type="match status" value="2"/>
</dbReference>
<evidence type="ECO:0000256" key="2">
    <source>
        <dbReference type="ARBA" id="ARBA00005752"/>
    </source>
</evidence>
<dbReference type="SUPFAM" id="SSF52402">
    <property type="entry name" value="Adenine nucleotide alpha hydrolases-like"/>
    <property type="match status" value="1"/>
</dbReference>
<sequence length="650" mass="76154">MSAIAGIFQFNNDQSHPYSGESLMKSFDQFPSNQKGTWKNDKIFLSCHVQWITPESVNETLPFYESESQLVITSDAIIDNRDELFDRLQIHHSQRKTMTDSELILESYLKWGEDCPKYLIGDFAFMIWDVRRQALFGARDFSGARTLYYYKDDSCFAFCTLIEPLFNLPFIKKQLNENWLAEFIVIPTIIENVDMHHTVYKDIYQLPPAHTILIKNSKVSLNRYWSLPEIKTLNLKSDDEYYEAFHEVFGKAVNEKIRTYGKVGSHLSGGLDSGSVVSFAAKSLKEENKELYTYSYIPHDNFIDWTPKHYIANEKPYIKETVNYVGNIKAHYLNFEDKNPFMDIDDFLEIMEMPYKFFENAYWLKGISEQASKDGVKIVLNGSRGNHSISWGSERLNYEYYASLLKRLKLLKLNLEMSRYCENFPTGRRKILPTIAKYAFPNLMALFEKSHESNYHFPNFINPTFAEKNNIYERTREGDIGITGSFKGDLNDYRRKYYDKLYVWNKSGTATTKLSLRNAVWDRDPTNDLRVIQFCLSLPEEQYAKDGMERSFLRRATKNILPDKVRLNHHIRGIQAADTIHRMKSSWGEFHKEIQELIKDSLLSEILDVNVIRNSLSNLGKEPIPELVWSDDFKILSRSLIIYRFLKRFN</sequence>
<keyword evidence="4" id="KW-0547">Nucleotide-binding</keyword>
<keyword evidence="6" id="KW-0061">Asparagine biosynthesis</keyword>
<dbReference type="InterPro" id="IPR014729">
    <property type="entry name" value="Rossmann-like_a/b/a_fold"/>
</dbReference>